<dbReference type="RefSeq" id="WP_346750944.1">
    <property type="nucleotide sequence ID" value="NZ_JAUJEA010000002.1"/>
</dbReference>
<dbReference type="InterPro" id="IPR001173">
    <property type="entry name" value="Glyco_trans_2-like"/>
</dbReference>
<accession>A0ABT8KJN9</accession>
<name>A0ABT8KJN9_9BACT</name>
<dbReference type="GO" id="GO:0016757">
    <property type="term" value="F:glycosyltransferase activity"/>
    <property type="evidence" value="ECO:0007669"/>
    <property type="project" value="UniProtKB-KW"/>
</dbReference>
<dbReference type="InterPro" id="IPR029044">
    <property type="entry name" value="Nucleotide-diphossugar_trans"/>
</dbReference>
<evidence type="ECO:0000313" key="3">
    <source>
        <dbReference type="EMBL" id="MDN5200914.1"/>
    </source>
</evidence>
<sequence>MIKLSVIIITLNEERNIGRCLESIQEVADEVLVVDSYSTDKTEEICRQYSVRFLQHQFDGYSQQKNWANQQAKYPHVLSLDADEVLSEELKTSILEIKNNWQYDAYYLNRVTQFCGRWIRHGGWSPDKKLRLWDNRLGKWEGDKVHETFVLQKDAKTTLLKGDLLHYSINSIDQQIGQINKFSSLKAQQDFEKGKRPSWIKICFGPPIKFLKSYIVLLGFLDGFQGFLISANSAHAKFLHYVKLRQLYKDNE</sequence>
<evidence type="ECO:0000259" key="2">
    <source>
        <dbReference type="Pfam" id="PF00535"/>
    </source>
</evidence>
<dbReference type="PANTHER" id="PTHR43630:SF2">
    <property type="entry name" value="GLYCOSYLTRANSFERASE"/>
    <property type="match status" value="1"/>
</dbReference>
<dbReference type="PANTHER" id="PTHR43630">
    <property type="entry name" value="POLY-BETA-1,6-N-ACETYL-D-GLUCOSAMINE SYNTHASE"/>
    <property type="match status" value="1"/>
</dbReference>
<keyword evidence="4" id="KW-1185">Reference proteome</keyword>
<feature type="domain" description="Glycosyltransferase 2-like" evidence="2">
    <location>
        <begin position="5"/>
        <end position="130"/>
    </location>
</feature>
<dbReference type="EC" id="2.4.-.-" evidence="3"/>
<comment type="caution">
    <text evidence="3">The sequence shown here is derived from an EMBL/GenBank/DDBJ whole genome shotgun (WGS) entry which is preliminary data.</text>
</comment>
<comment type="similarity">
    <text evidence="1">Belongs to the glycosyltransferase 2 family. WaaE/KdtX subfamily.</text>
</comment>
<proteinExistence type="inferred from homology"/>
<protein>
    <submittedName>
        <fullName evidence="3">Glycosyltransferase family 2 protein</fullName>
        <ecNumber evidence="3">2.4.-.-</ecNumber>
    </submittedName>
</protein>
<organism evidence="3 4">
    <name type="scientific">Splendidivirga corallicola</name>
    <dbReference type="NCBI Taxonomy" id="3051826"/>
    <lineage>
        <taxon>Bacteria</taxon>
        <taxon>Pseudomonadati</taxon>
        <taxon>Bacteroidota</taxon>
        <taxon>Cytophagia</taxon>
        <taxon>Cytophagales</taxon>
        <taxon>Splendidivirgaceae</taxon>
        <taxon>Splendidivirga</taxon>
    </lineage>
</organism>
<dbReference type="Proteomes" id="UP001172082">
    <property type="component" value="Unassembled WGS sequence"/>
</dbReference>
<dbReference type="EMBL" id="JAUJEA010000002">
    <property type="protein sequence ID" value="MDN5200914.1"/>
    <property type="molecule type" value="Genomic_DNA"/>
</dbReference>
<reference evidence="3" key="1">
    <citation type="submission" date="2023-06" db="EMBL/GenBank/DDBJ databases">
        <title>Genomic of Parafulvivirga corallium.</title>
        <authorList>
            <person name="Wang G."/>
        </authorList>
    </citation>
    <scope>NUCLEOTIDE SEQUENCE</scope>
    <source>
        <strain evidence="3">BMA10</strain>
    </source>
</reference>
<evidence type="ECO:0000256" key="1">
    <source>
        <dbReference type="ARBA" id="ARBA00038494"/>
    </source>
</evidence>
<gene>
    <name evidence="3" type="ORF">QQ008_06065</name>
</gene>
<keyword evidence="3" id="KW-0328">Glycosyltransferase</keyword>
<dbReference type="SUPFAM" id="SSF53448">
    <property type="entry name" value="Nucleotide-diphospho-sugar transferases"/>
    <property type="match status" value="1"/>
</dbReference>
<dbReference type="CDD" id="cd02511">
    <property type="entry name" value="Beta4Glucosyltransferase"/>
    <property type="match status" value="1"/>
</dbReference>
<dbReference type="Gene3D" id="3.90.550.10">
    <property type="entry name" value="Spore Coat Polysaccharide Biosynthesis Protein SpsA, Chain A"/>
    <property type="match status" value="1"/>
</dbReference>
<keyword evidence="3" id="KW-0808">Transferase</keyword>
<dbReference type="Pfam" id="PF00535">
    <property type="entry name" value="Glycos_transf_2"/>
    <property type="match status" value="1"/>
</dbReference>
<evidence type="ECO:0000313" key="4">
    <source>
        <dbReference type="Proteomes" id="UP001172082"/>
    </source>
</evidence>